<proteinExistence type="predicted"/>
<reference evidence="2" key="1">
    <citation type="submission" date="2020-05" db="EMBL/GenBank/DDBJ databases">
        <title>Mycena genomes resolve the evolution of fungal bioluminescence.</title>
        <authorList>
            <person name="Tsai I.J."/>
        </authorList>
    </citation>
    <scope>NUCLEOTIDE SEQUENCE</scope>
    <source>
        <strain evidence="2">160909Yilan</strain>
    </source>
</reference>
<dbReference type="AlphaFoldDB" id="A0A8H6YN27"/>
<dbReference type="Proteomes" id="UP000623467">
    <property type="component" value="Unassembled WGS sequence"/>
</dbReference>
<accession>A0A8H6YN27</accession>
<evidence type="ECO:0000313" key="3">
    <source>
        <dbReference type="Proteomes" id="UP000623467"/>
    </source>
</evidence>
<sequence>MAQRRAPAKNRAPSTAPGDEFDFLATQQSTGSDDQAMQLAIAQQVMDNRGDRRNEKYGCCDGDIHGRGRVDREKAFQKFVFDYTAVEDTIRALWMEIKKEEQTLIALAKKRRTTNETQYLATEKGQVAGMGGGEGGVPWCVPFLSPAFVLYFFKINFFPDTRRIMETVAPAVV</sequence>
<dbReference type="EMBL" id="JACAZH010000007">
    <property type="protein sequence ID" value="KAF7364173.1"/>
    <property type="molecule type" value="Genomic_DNA"/>
</dbReference>
<feature type="region of interest" description="Disordered" evidence="1">
    <location>
        <begin position="1"/>
        <end position="21"/>
    </location>
</feature>
<gene>
    <name evidence="2" type="ORF">MSAN_01076600</name>
</gene>
<evidence type="ECO:0000313" key="2">
    <source>
        <dbReference type="EMBL" id="KAF7364173.1"/>
    </source>
</evidence>
<dbReference type="OrthoDB" id="3235454at2759"/>
<organism evidence="2 3">
    <name type="scientific">Mycena sanguinolenta</name>
    <dbReference type="NCBI Taxonomy" id="230812"/>
    <lineage>
        <taxon>Eukaryota</taxon>
        <taxon>Fungi</taxon>
        <taxon>Dikarya</taxon>
        <taxon>Basidiomycota</taxon>
        <taxon>Agaricomycotina</taxon>
        <taxon>Agaricomycetes</taxon>
        <taxon>Agaricomycetidae</taxon>
        <taxon>Agaricales</taxon>
        <taxon>Marasmiineae</taxon>
        <taxon>Mycenaceae</taxon>
        <taxon>Mycena</taxon>
    </lineage>
</organism>
<name>A0A8H6YN27_9AGAR</name>
<protein>
    <submittedName>
        <fullName evidence="2">Uncharacterized protein</fullName>
    </submittedName>
</protein>
<keyword evidence="3" id="KW-1185">Reference proteome</keyword>
<evidence type="ECO:0000256" key="1">
    <source>
        <dbReference type="SAM" id="MobiDB-lite"/>
    </source>
</evidence>
<comment type="caution">
    <text evidence="2">The sequence shown here is derived from an EMBL/GenBank/DDBJ whole genome shotgun (WGS) entry which is preliminary data.</text>
</comment>